<organism evidence="1 2">
    <name type="scientific">Gemmata algarum</name>
    <dbReference type="NCBI Taxonomy" id="2975278"/>
    <lineage>
        <taxon>Bacteria</taxon>
        <taxon>Pseudomonadati</taxon>
        <taxon>Planctomycetota</taxon>
        <taxon>Planctomycetia</taxon>
        <taxon>Gemmatales</taxon>
        <taxon>Gemmataceae</taxon>
        <taxon>Gemmata</taxon>
    </lineage>
</organism>
<evidence type="ECO:0000313" key="1">
    <source>
        <dbReference type="EMBL" id="MDY3558208.1"/>
    </source>
</evidence>
<dbReference type="RefSeq" id="WP_320685171.1">
    <property type="nucleotide sequence ID" value="NZ_JAXBLV010000019.1"/>
</dbReference>
<reference evidence="2" key="1">
    <citation type="journal article" date="2023" name="Mar. Drugs">
        <title>Gemmata algarum, a Novel Planctomycete Isolated from an Algal Mat, Displays Antimicrobial Activity.</title>
        <authorList>
            <person name="Kumar G."/>
            <person name="Kallscheuer N."/>
            <person name="Kashif M."/>
            <person name="Ahamad S."/>
            <person name="Jagadeeshwari U."/>
            <person name="Pannikurungottu S."/>
            <person name="Haufschild T."/>
            <person name="Kabuu M."/>
            <person name="Sasikala C."/>
            <person name="Jogler C."/>
            <person name="Ramana C."/>
        </authorList>
    </citation>
    <scope>NUCLEOTIDE SEQUENCE [LARGE SCALE GENOMIC DNA]</scope>
    <source>
        <strain evidence="2">JC673</strain>
    </source>
</reference>
<protein>
    <submittedName>
        <fullName evidence="1">Uncharacterized protein</fullName>
    </submittedName>
</protein>
<keyword evidence="2" id="KW-1185">Reference proteome</keyword>
<dbReference type="EMBL" id="JAXBLV010000019">
    <property type="protein sequence ID" value="MDY3558208.1"/>
    <property type="molecule type" value="Genomic_DNA"/>
</dbReference>
<name>A0ABU5EWK1_9BACT</name>
<dbReference type="Proteomes" id="UP001272242">
    <property type="component" value="Unassembled WGS sequence"/>
</dbReference>
<sequence>MAEYGSSGIWVDDAVGPFRHGMVRAKALGLPENLILRFATWIERFWDRLKDDFDLASFNAAGRALAVALKAVVGTGTEVVFEAEAENGLAPPEIIHAA</sequence>
<proteinExistence type="predicted"/>
<gene>
    <name evidence="1" type="ORF">R5W23_002498</name>
</gene>
<comment type="caution">
    <text evidence="1">The sequence shown here is derived from an EMBL/GenBank/DDBJ whole genome shotgun (WGS) entry which is preliminary data.</text>
</comment>
<accession>A0ABU5EWK1</accession>
<evidence type="ECO:0000313" key="2">
    <source>
        <dbReference type="Proteomes" id="UP001272242"/>
    </source>
</evidence>